<evidence type="ECO:0000313" key="3">
    <source>
        <dbReference type="Proteomes" id="UP000031668"/>
    </source>
</evidence>
<feature type="compositionally biased region" description="Acidic residues" evidence="1">
    <location>
        <begin position="80"/>
        <end position="89"/>
    </location>
</feature>
<accession>A0A0C2IQW2</accession>
<feature type="compositionally biased region" description="Basic and acidic residues" evidence="1">
    <location>
        <begin position="66"/>
        <end position="79"/>
    </location>
</feature>
<dbReference type="EMBL" id="JWZT01003062">
    <property type="protein sequence ID" value="KII67844.1"/>
    <property type="molecule type" value="Genomic_DNA"/>
</dbReference>
<protein>
    <submittedName>
        <fullName evidence="2">Uncharacterized protein</fullName>
    </submittedName>
</protein>
<evidence type="ECO:0000313" key="2">
    <source>
        <dbReference type="EMBL" id="KII67844.1"/>
    </source>
</evidence>
<proteinExistence type="predicted"/>
<sequence>MNSLMNKLNEFLHTDVLHPYKLASELYLTNIRGHKVWHTRGLLQDTILSFVYGSTSNESETTTEDNPQKQETPTHKDNIDSCESESSNEIEFELADEDISWIFILYIMDETKTQRNANPLLALMK</sequence>
<name>A0A0C2IQW2_THEKT</name>
<organism evidence="2 3">
    <name type="scientific">Thelohanellus kitauei</name>
    <name type="common">Myxosporean</name>
    <dbReference type="NCBI Taxonomy" id="669202"/>
    <lineage>
        <taxon>Eukaryota</taxon>
        <taxon>Metazoa</taxon>
        <taxon>Cnidaria</taxon>
        <taxon>Myxozoa</taxon>
        <taxon>Myxosporea</taxon>
        <taxon>Bivalvulida</taxon>
        <taxon>Platysporina</taxon>
        <taxon>Myxobolidae</taxon>
        <taxon>Thelohanellus</taxon>
    </lineage>
</organism>
<evidence type="ECO:0000256" key="1">
    <source>
        <dbReference type="SAM" id="MobiDB-lite"/>
    </source>
</evidence>
<keyword evidence="3" id="KW-1185">Reference proteome</keyword>
<reference evidence="2 3" key="1">
    <citation type="journal article" date="2014" name="Genome Biol. Evol.">
        <title>The genome of the myxosporean Thelohanellus kitauei shows adaptations to nutrient acquisition within its fish host.</title>
        <authorList>
            <person name="Yang Y."/>
            <person name="Xiong J."/>
            <person name="Zhou Z."/>
            <person name="Huo F."/>
            <person name="Miao W."/>
            <person name="Ran C."/>
            <person name="Liu Y."/>
            <person name="Zhang J."/>
            <person name="Feng J."/>
            <person name="Wang M."/>
            <person name="Wang M."/>
            <person name="Wang L."/>
            <person name="Yao B."/>
        </authorList>
    </citation>
    <scope>NUCLEOTIDE SEQUENCE [LARGE SCALE GENOMIC DNA]</scope>
    <source>
        <strain evidence="2">Wuqing</strain>
    </source>
</reference>
<dbReference type="AlphaFoldDB" id="A0A0C2IQW2"/>
<feature type="region of interest" description="Disordered" evidence="1">
    <location>
        <begin position="55"/>
        <end position="89"/>
    </location>
</feature>
<dbReference type="Proteomes" id="UP000031668">
    <property type="component" value="Unassembled WGS sequence"/>
</dbReference>
<comment type="caution">
    <text evidence="2">The sequence shown here is derived from an EMBL/GenBank/DDBJ whole genome shotgun (WGS) entry which is preliminary data.</text>
</comment>
<gene>
    <name evidence="2" type="ORF">RF11_06709</name>
</gene>